<dbReference type="Proteomes" id="UP000092993">
    <property type="component" value="Unassembled WGS sequence"/>
</dbReference>
<organism evidence="10 11">
    <name type="scientific">Grifola frondosa</name>
    <name type="common">Maitake</name>
    <name type="synonym">Polyporus frondosus</name>
    <dbReference type="NCBI Taxonomy" id="5627"/>
    <lineage>
        <taxon>Eukaryota</taxon>
        <taxon>Fungi</taxon>
        <taxon>Dikarya</taxon>
        <taxon>Basidiomycota</taxon>
        <taxon>Agaricomycotina</taxon>
        <taxon>Agaricomycetes</taxon>
        <taxon>Polyporales</taxon>
        <taxon>Grifolaceae</taxon>
        <taxon>Grifola</taxon>
    </lineage>
</organism>
<dbReference type="EMBL" id="LUGG01000013">
    <property type="protein sequence ID" value="OBZ70770.1"/>
    <property type="molecule type" value="Genomic_DNA"/>
</dbReference>
<accession>A0A1C7M1G1</accession>
<feature type="region of interest" description="Disordered" evidence="7">
    <location>
        <begin position="1"/>
        <end position="56"/>
    </location>
</feature>
<evidence type="ECO:0000256" key="2">
    <source>
        <dbReference type="ARBA" id="ARBA00022448"/>
    </source>
</evidence>
<dbReference type="OMA" id="VPRIRTH"/>
<dbReference type="STRING" id="5627.A0A1C7M1G1"/>
<dbReference type="SMART" id="SM00665">
    <property type="entry name" value="B561"/>
    <property type="match status" value="1"/>
</dbReference>
<evidence type="ECO:0000256" key="6">
    <source>
        <dbReference type="ARBA" id="ARBA00023136"/>
    </source>
</evidence>
<gene>
    <name evidence="10" type="ORF">A0H81_09411</name>
</gene>
<comment type="caution">
    <text evidence="10">The sequence shown here is derived from an EMBL/GenBank/DDBJ whole genome shotgun (WGS) entry which is preliminary data.</text>
</comment>
<dbReference type="InterPro" id="IPR006593">
    <property type="entry name" value="Cyt_b561/ferric_Rdtase_TM"/>
</dbReference>
<proteinExistence type="predicted"/>
<evidence type="ECO:0000256" key="8">
    <source>
        <dbReference type="SAM" id="Phobius"/>
    </source>
</evidence>
<dbReference type="PANTHER" id="PTHR23130">
    <property type="entry name" value="CYTOCHROME B561 AND DOMON DOMAIN-CONTAINING PROTEIN"/>
    <property type="match status" value="1"/>
</dbReference>
<dbReference type="OrthoDB" id="366214at2759"/>
<protein>
    <recommendedName>
        <fullName evidence="9">Cytochrome b561 domain-containing protein</fullName>
    </recommendedName>
</protein>
<evidence type="ECO:0000256" key="4">
    <source>
        <dbReference type="ARBA" id="ARBA00022982"/>
    </source>
</evidence>
<keyword evidence="3 8" id="KW-0812">Transmembrane</keyword>
<dbReference type="CDD" id="cd08760">
    <property type="entry name" value="Cyt_b561_FRRS1_like"/>
    <property type="match status" value="1"/>
</dbReference>
<comment type="subcellular location">
    <subcellularLocation>
        <location evidence="1">Membrane</location>
    </subcellularLocation>
</comment>
<feature type="transmembrane region" description="Helical" evidence="8">
    <location>
        <begin position="100"/>
        <end position="122"/>
    </location>
</feature>
<keyword evidence="4" id="KW-0249">Electron transport</keyword>
<feature type="domain" description="Cytochrome b561" evidence="9">
    <location>
        <begin position="70"/>
        <end position="179"/>
    </location>
</feature>
<evidence type="ECO:0000259" key="9">
    <source>
        <dbReference type="SMART" id="SM00665"/>
    </source>
</evidence>
<evidence type="ECO:0000256" key="7">
    <source>
        <dbReference type="SAM" id="MobiDB-lite"/>
    </source>
</evidence>
<evidence type="ECO:0000256" key="3">
    <source>
        <dbReference type="ARBA" id="ARBA00022692"/>
    </source>
</evidence>
<feature type="transmembrane region" description="Helical" evidence="8">
    <location>
        <begin position="66"/>
        <end position="88"/>
    </location>
</feature>
<sequence>MQADVHSTKVGPPPPTLGTDTHARNPPMQVPASSAESTRLEIAPHTPTSPAPAQHVPRIRTHRHTPSSACVIGFLGLLPLGALTARYARTFTPTWFRAHSIIQIGIAGPVIITGVALGITAVNKALSGPVADVHKRWGIALFVLYLAQAALGTAIHNYAHAIFGLLIIALAMFQVRTGFRTEWPVQTGRGSIGNGANVFWYVWIVFLPVVYFGGLVLLFRQFRQEREARKDIRLSEGKEDAGQEPEGQGGR</sequence>
<feature type="transmembrane region" description="Helical" evidence="8">
    <location>
        <begin position="137"/>
        <end position="155"/>
    </location>
</feature>
<dbReference type="AlphaFoldDB" id="A0A1C7M1G1"/>
<keyword evidence="2" id="KW-0813">Transport</keyword>
<feature type="transmembrane region" description="Helical" evidence="8">
    <location>
        <begin position="199"/>
        <end position="219"/>
    </location>
</feature>
<reference evidence="10 11" key="1">
    <citation type="submission" date="2016-03" db="EMBL/GenBank/DDBJ databases">
        <title>Whole genome sequencing of Grifola frondosa 9006-11.</title>
        <authorList>
            <person name="Min B."/>
            <person name="Park H."/>
            <person name="Kim J.-G."/>
            <person name="Cho H."/>
            <person name="Oh Y.-L."/>
            <person name="Kong W.-S."/>
            <person name="Choi I.-G."/>
        </authorList>
    </citation>
    <scope>NUCLEOTIDE SEQUENCE [LARGE SCALE GENOMIC DNA]</scope>
    <source>
        <strain evidence="10 11">9006-11</strain>
    </source>
</reference>
<evidence type="ECO:0000313" key="10">
    <source>
        <dbReference type="EMBL" id="OBZ70770.1"/>
    </source>
</evidence>
<name>A0A1C7M1G1_GRIFR</name>
<feature type="transmembrane region" description="Helical" evidence="8">
    <location>
        <begin position="162"/>
        <end position="179"/>
    </location>
</feature>
<keyword evidence="11" id="KW-1185">Reference proteome</keyword>
<evidence type="ECO:0000313" key="11">
    <source>
        <dbReference type="Proteomes" id="UP000092993"/>
    </source>
</evidence>
<dbReference type="PANTHER" id="PTHR23130:SF171">
    <property type="entry name" value="OS01G0895300 PROTEIN"/>
    <property type="match status" value="1"/>
</dbReference>
<keyword evidence="5 8" id="KW-1133">Transmembrane helix</keyword>
<keyword evidence="6 8" id="KW-0472">Membrane</keyword>
<evidence type="ECO:0000256" key="1">
    <source>
        <dbReference type="ARBA" id="ARBA00004370"/>
    </source>
</evidence>
<evidence type="ECO:0000256" key="5">
    <source>
        <dbReference type="ARBA" id="ARBA00022989"/>
    </source>
</evidence>
<dbReference type="GO" id="GO:0016020">
    <property type="term" value="C:membrane"/>
    <property type="evidence" value="ECO:0007669"/>
    <property type="project" value="UniProtKB-SubCell"/>
</dbReference>
<dbReference type="Gene3D" id="1.20.120.1770">
    <property type="match status" value="1"/>
</dbReference>